<evidence type="ECO:0000256" key="4">
    <source>
        <dbReference type="ARBA" id="ARBA00022741"/>
    </source>
</evidence>
<dbReference type="CDD" id="cd01992">
    <property type="entry name" value="TilS_N"/>
    <property type="match status" value="1"/>
</dbReference>
<feature type="binding site" evidence="7">
    <location>
        <begin position="66"/>
        <end position="71"/>
    </location>
    <ligand>
        <name>ATP</name>
        <dbReference type="ChEBI" id="CHEBI:30616"/>
    </ligand>
</feature>
<dbReference type="GO" id="GO:0006400">
    <property type="term" value="P:tRNA modification"/>
    <property type="evidence" value="ECO:0007669"/>
    <property type="project" value="UniProtKB-UniRule"/>
</dbReference>
<dbReference type="PANTHER" id="PTHR43033:SF1">
    <property type="entry name" value="TRNA(ILE)-LYSIDINE SYNTHASE-RELATED"/>
    <property type="match status" value="1"/>
</dbReference>
<dbReference type="RefSeq" id="WP_190724784.1">
    <property type="nucleotide sequence ID" value="NZ_CP061539.1"/>
</dbReference>
<dbReference type="HAMAP" id="MF_01161">
    <property type="entry name" value="tRNA_Ile_lys_synt"/>
    <property type="match status" value="1"/>
</dbReference>
<feature type="domain" description="tRNA(Ile)-lysidine synthase substrate-binding" evidence="10">
    <location>
        <begin position="321"/>
        <end position="370"/>
    </location>
</feature>
<feature type="region of interest" description="Disordered" evidence="8">
    <location>
        <begin position="36"/>
        <end position="55"/>
    </location>
</feature>
<reference evidence="11 12" key="1">
    <citation type="submission" date="2020-09" db="EMBL/GenBank/DDBJ databases">
        <title>Investigation of environmental microbes.</title>
        <authorList>
            <person name="Ou Y."/>
            <person name="Kang Q."/>
        </authorList>
    </citation>
    <scope>NUCLEOTIDE SEQUENCE [LARGE SCALE GENOMIC DNA]</scope>
    <source>
        <strain evidence="11 12">KJZ-14</strain>
    </source>
</reference>
<dbReference type="Pfam" id="PF09179">
    <property type="entry name" value="TilS"/>
    <property type="match status" value="1"/>
</dbReference>
<comment type="domain">
    <text evidence="7">The N-terminal region contains the highly conserved SGGXDS motif, predicted to be a P-loop motif involved in ATP binding.</text>
</comment>
<evidence type="ECO:0000259" key="9">
    <source>
        <dbReference type="Pfam" id="PF01171"/>
    </source>
</evidence>
<feature type="domain" description="tRNA(Ile)-lysidine/2-thiocytidine synthase N-terminal" evidence="9">
    <location>
        <begin position="61"/>
        <end position="241"/>
    </location>
</feature>
<dbReference type="EMBL" id="CP061539">
    <property type="protein sequence ID" value="QNV38000.1"/>
    <property type="molecule type" value="Genomic_DNA"/>
</dbReference>
<dbReference type="SUPFAM" id="SSF52402">
    <property type="entry name" value="Adenine nucleotide alpha hydrolases-like"/>
    <property type="match status" value="1"/>
</dbReference>
<evidence type="ECO:0000313" key="11">
    <source>
        <dbReference type="EMBL" id="QNV38000.1"/>
    </source>
</evidence>
<evidence type="ECO:0000256" key="1">
    <source>
        <dbReference type="ARBA" id="ARBA00022490"/>
    </source>
</evidence>
<evidence type="ECO:0000256" key="3">
    <source>
        <dbReference type="ARBA" id="ARBA00022694"/>
    </source>
</evidence>
<dbReference type="GO" id="GO:0032267">
    <property type="term" value="F:tRNA(Ile)-lysidine synthase activity"/>
    <property type="evidence" value="ECO:0007669"/>
    <property type="project" value="UniProtKB-EC"/>
</dbReference>
<organism evidence="11 12">
    <name type="scientific">Rothia terrae</name>
    <dbReference type="NCBI Taxonomy" id="396015"/>
    <lineage>
        <taxon>Bacteria</taxon>
        <taxon>Bacillati</taxon>
        <taxon>Actinomycetota</taxon>
        <taxon>Actinomycetes</taxon>
        <taxon>Micrococcales</taxon>
        <taxon>Micrococcaceae</taxon>
        <taxon>Rothia</taxon>
    </lineage>
</organism>
<dbReference type="Pfam" id="PF01171">
    <property type="entry name" value="ATP_bind_3"/>
    <property type="match status" value="1"/>
</dbReference>
<evidence type="ECO:0000256" key="6">
    <source>
        <dbReference type="ARBA" id="ARBA00048539"/>
    </source>
</evidence>
<dbReference type="Proteomes" id="UP000516404">
    <property type="component" value="Chromosome"/>
</dbReference>
<dbReference type="Gene3D" id="1.20.59.20">
    <property type="match status" value="1"/>
</dbReference>
<proteinExistence type="inferred from homology"/>
<dbReference type="InterPro" id="IPR015262">
    <property type="entry name" value="tRNA_Ile_lys_synt_subst-bd"/>
</dbReference>
<evidence type="ECO:0000256" key="8">
    <source>
        <dbReference type="SAM" id="MobiDB-lite"/>
    </source>
</evidence>
<comment type="function">
    <text evidence="7">Ligates lysine onto the cytidine present at position 34 of the AUA codon-specific tRNA(Ile) that contains the anticodon CAU, in an ATP-dependent manner. Cytidine is converted to lysidine, thus changing the amino acid specificity of the tRNA from methionine to isoleucine.</text>
</comment>
<accession>A0A7H2BEA4</accession>
<dbReference type="InterPro" id="IPR012795">
    <property type="entry name" value="tRNA_Ile_lys_synt_N"/>
</dbReference>
<dbReference type="NCBIfam" id="TIGR02432">
    <property type="entry name" value="lysidine_TilS_N"/>
    <property type="match status" value="1"/>
</dbReference>
<dbReference type="InterPro" id="IPR012094">
    <property type="entry name" value="tRNA_Ile_lys_synt"/>
</dbReference>
<keyword evidence="3 7" id="KW-0819">tRNA processing</keyword>
<feature type="compositionally biased region" description="Polar residues" evidence="8">
    <location>
        <begin position="42"/>
        <end position="55"/>
    </location>
</feature>
<dbReference type="Gene3D" id="3.40.50.620">
    <property type="entry name" value="HUPs"/>
    <property type="match status" value="1"/>
</dbReference>
<evidence type="ECO:0000313" key="12">
    <source>
        <dbReference type="Proteomes" id="UP000516404"/>
    </source>
</evidence>
<evidence type="ECO:0000256" key="7">
    <source>
        <dbReference type="HAMAP-Rule" id="MF_01161"/>
    </source>
</evidence>
<evidence type="ECO:0000259" key="10">
    <source>
        <dbReference type="Pfam" id="PF09179"/>
    </source>
</evidence>
<comment type="subcellular location">
    <subcellularLocation>
        <location evidence="7">Cytoplasm</location>
    </subcellularLocation>
</comment>
<dbReference type="AlphaFoldDB" id="A0A7H2BEA4"/>
<gene>
    <name evidence="7 11" type="primary">tilS</name>
    <name evidence="11" type="ORF">IDM49_01490</name>
</gene>
<keyword evidence="5 7" id="KW-0067">ATP-binding</keyword>
<sequence>MVQLARKGRLHPAVGAARVSVARALNDVLGQGTVLASGRKGSASSPQKIEDTGNTEQKPLVLVGLSGGSDSLALASVAAHFVRRGEIQVGAVVVDHQLQEGSAEVAQKAADQARELGLSPVLVETVTVDASSGGPEMAARIARYGAFERAVSATDARAVLLAHTLDDQAETVLLGLARGSGTRSLAGIPRIRTEDGVTYLRPLLDHTRAEIQDICAAEDLEPWNDPTNTDESLMRARVRHRIMPYLEENLGGAVATSLARTAAIIGPDSEFLEASARKALAQVCLEKTTLTSANGRNITSVEELLQIPENARETHEIAVILDRQALAELHPAMRRRVLALAVTEAGGETPGFERLSALDDFALTCAKGGPVQMAGHVAAYKTRPPVQSAGSTGREKGKGFSATGILVLMSRTEPTTHGAS</sequence>
<dbReference type="GeneID" id="96622895"/>
<comment type="catalytic activity">
    <reaction evidence="6 7">
        <text>cytidine(34) in tRNA(Ile2) + L-lysine + ATP = lysidine(34) in tRNA(Ile2) + AMP + diphosphate + H(+)</text>
        <dbReference type="Rhea" id="RHEA:43744"/>
        <dbReference type="Rhea" id="RHEA-COMP:10625"/>
        <dbReference type="Rhea" id="RHEA-COMP:10670"/>
        <dbReference type="ChEBI" id="CHEBI:15378"/>
        <dbReference type="ChEBI" id="CHEBI:30616"/>
        <dbReference type="ChEBI" id="CHEBI:32551"/>
        <dbReference type="ChEBI" id="CHEBI:33019"/>
        <dbReference type="ChEBI" id="CHEBI:82748"/>
        <dbReference type="ChEBI" id="CHEBI:83665"/>
        <dbReference type="ChEBI" id="CHEBI:456215"/>
        <dbReference type="EC" id="6.3.4.19"/>
    </reaction>
</comment>
<keyword evidence="2 7" id="KW-0436">Ligase</keyword>
<dbReference type="KEGG" id="rter:IDM49_01490"/>
<comment type="similarity">
    <text evidence="7">Belongs to the tRNA(Ile)-lysidine synthase family.</text>
</comment>
<protein>
    <recommendedName>
        <fullName evidence="7">tRNA(Ile)-lysidine synthase</fullName>
        <ecNumber evidence="7">6.3.4.19</ecNumber>
    </recommendedName>
    <alternativeName>
        <fullName evidence="7">tRNA(Ile)-2-lysyl-cytidine synthase</fullName>
    </alternativeName>
    <alternativeName>
        <fullName evidence="7">tRNA(Ile)-lysidine synthetase</fullName>
    </alternativeName>
</protein>
<keyword evidence="4 7" id="KW-0547">Nucleotide-binding</keyword>
<dbReference type="GO" id="GO:0005524">
    <property type="term" value="F:ATP binding"/>
    <property type="evidence" value="ECO:0007669"/>
    <property type="project" value="UniProtKB-UniRule"/>
</dbReference>
<evidence type="ECO:0000256" key="2">
    <source>
        <dbReference type="ARBA" id="ARBA00022598"/>
    </source>
</evidence>
<evidence type="ECO:0000256" key="5">
    <source>
        <dbReference type="ARBA" id="ARBA00022840"/>
    </source>
</evidence>
<keyword evidence="12" id="KW-1185">Reference proteome</keyword>
<dbReference type="PANTHER" id="PTHR43033">
    <property type="entry name" value="TRNA(ILE)-LYSIDINE SYNTHASE-RELATED"/>
    <property type="match status" value="1"/>
</dbReference>
<keyword evidence="1 7" id="KW-0963">Cytoplasm</keyword>
<name>A0A7H2BEA4_9MICC</name>
<dbReference type="InterPro" id="IPR014729">
    <property type="entry name" value="Rossmann-like_a/b/a_fold"/>
</dbReference>
<dbReference type="SUPFAM" id="SSF82829">
    <property type="entry name" value="MesJ substrate recognition domain-like"/>
    <property type="match status" value="1"/>
</dbReference>
<dbReference type="GO" id="GO:0005737">
    <property type="term" value="C:cytoplasm"/>
    <property type="evidence" value="ECO:0007669"/>
    <property type="project" value="UniProtKB-SubCell"/>
</dbReference>
<dbReference type="EC" id="6.3.4.19" evidence="7"/>
<dbReference type="InterPro" id="IPR011063">
    <property type="entry name" value="TilS/TtcA_N"/>
</dbReference>